<protein>
    <submittedName>
        <fullName evidence="14">Uncharacterized protein</fullName>
    </submittedName>
</protein>
<feature type="transmembrane region" description="Helical" evidence="13">
    <location>
        <begin position="52"/>
        <end position="70"/>
    </location>
</feature>
<keyword evidence="11 12" id="KW-0407">Ion channel</keyword>
<dbReference type="Gene3D" id="2.60.470.10">
    <property type="entry name" value="Acid-sensing ion channels like domains"/>
    <property type="match status" value="1"/>
</dbReference>
<name>A0A7R8UVJ1_HERIL</name>
<keyword evidence="15" id="KW-1185">Reference proteome</keyword>
<keyword evidence="9 13" id="KW-0472">Membrane</keyword>
<accession>A0A7R8UVJ1</accession>
<dbReference type="OMA" id="ELECTAN"/>
<dbReference type="PANTHER" id="PTHR11690">
    <property type="entry name" value="AMILORIDE-SENSITIVE SODIUM CHANNEL-RELATED"/>
    <property type="match status" value="1"/>
</dbReference>
<dbReference type="AlphaFoldDB" id="A0A7R8UVJ1"/>
<organism evidence="14 15">
    <name type="scientific">Hermetia illucens</name>
    <name type="common">Black soldier fly</name>
    <dbReference type="NCBI Taxonomy" id="343691"/>
    <lineage>
        <taxon>Eukaryota</taxon>
        <taxon>Metazoa</taxon>
        <taxon>Ecdysozoa</taxon>
        <taxon>Arthropoda</taxon>
        <taxon>Hexapoda</taxon>
        <taxon>Insecta</taxon>
        <taxon>Pterygota</taxon>
        <taxon>Neoptera</taxon>
        <taxon>Endopterygota</taxon>
        <taxon>Diptera</taxon>
        <taxon>Brachycera</taxon>
        <taxon>Stratiomyomorpha</taxon>
        <taxon>Stratiomyidae</taxon>
        <taxon>Hermetiinae</taxon>
        <taxon>Hermetia</taxon>
    </lineage>
</organism>
<keyword evidence="6 13" id="KW-1133">Transmembrane helix</keyword>
<evidence type="ECO:0000256" key="4">
    <source>
        <dbReference type="ARBA" id="ARBA00022461"/>
    </source>
</evidence>
<dbReference type="PRINTS" id="PR01078">
    <property type="entry name" value="AMINACHANNEL"/>
</dbReference>
<proteinExistence type="inferred from homology"/>
<sequence length="546" mass="62278">MEGASKGSNEIVTDSKHLDLTFKSFSNKFLKTTSLHVLDNICSNSSPKVGRFVYLIILILLILLSSYYTAEIYTKWCNSPVLLAESTVGIPITAVAFPAITICNLNQAKRSVAEKIERHTWDYIRLKVLCKFNTDVSFLNETKATQWTAFREFILNTIQTCEEMILVCRYGSVSLNCNDIFEMILTDQGVCCSFNALHPDFVYTGNSMEKVLDKDKNYSIRTPVRFTAEHGYQPNLPEEFYPRRILGTGVAMGFSVVINASLNEYYCSSSRNSGFKILLHASSEVPRVADYALLIPTKYESRVEIKPVYRTTAEDVRKLPVRDRNCLYNSESNLKYFQVYSSVNCELECTANIMEEECGCVQIYLPKRSNETLICGLRDIQCAQRVEREVINLVKPKGKCAECRWSCSYFDFPGSASRSRLLPKDPMLDELFPAGYNINELSVVHFYHSHRRMSVTRMEAYLGFLNFFSNSGGIYSLFLGFSILSLIELGYFAVLLLVKVIKWQRERKQTETAMKSLPKIIYCVTQEDILAQKVINGHTASKYMHL</sequence>
<feature type="transmembrane region" description="Helical" evidence="13">
    <location>
        <begin position="474"/>
        <end position="498"/>
    </location>
</feature>
<evidence type="ECO:0000256" key="9">
    <source>
        <dbReference type="ARBA" id="ARBA00023136"/>
    </source>
</evidence>
<evidence type="ECO:0000256" key="11">
    <source>
        <dbReference type="ARBA" id="ARBA00023303"/>
    </source>
</evidence>
<evidence type="ECO:0000313" key="15">
    <source>
        <dbReference type="Proteomes" id="UP000594454"/>
    </source>
</evidence>
<keyword evidence="4 12" id="KW-0894">Sodium channel</keyword>
<evidence type="ECO:0000256" key="8">
    <source>
        <dbReference type="ARBA" id="ARBA00023065"/>
    </source>
</evidence>
<keyword evidence="8 12" id="KW-0406">Ion transport</keyword>
<reference evidence="14 15" key="1">
    <citation type="submission" date="2020-11" db="EMBL/GenBank/DDBJ databases">
        <authorList>
            <person name="Wallbank WR R."/>
            <person name="Pardo Diaz C."/>
            <person name="Kozak K."/>
            <person name="Martin S."/>
            <person name="Jiggins C."/>
            <person name="Moest M."/>
            <person name="Warren A I."/>
            <person name="Generalovic N T."/>
            <person name="Byers J.R.P. K."/>
            <person name="Montejo-Kovacevich G."/>
            <person name="Yen C E."/>
        </authorList>
    </citation>
    <scope>NUCLEOTIDE SEQUENCE [LARGE SCALE GENOMIC DNA]</scope>
</reference>
<evidence type="ECO:0000256" key="5">
    <source>
        <dbReference type="ARBA" id="ARBA00022692"/>
    </source>
</evidence>
<keyword evidence="10 12" id="KW-0739">Sodium transport</keyword>
<evidence type="ECO:0000256" key="1">
    <source>
        <dbReference type="ARBA" id="ARBA00004141"/>
    </source>
</evidence>
<comment type="subcellular location">
    <subcellularLocation>
        <location evidence="1">Membrane</location>
        <topology evidence="1">Multi-pass membrane protein</topology>
    </subcellularLocation>
</comment>
<evidence type="ECO:0000256" key="7">
    <source>
        <dbReference type="ARBA" id="ARBA00023053"/>
    </source>
</evidence>
<dbReference type="InParanoid" id="A0A7R8UVJ1"/>
<dbReference type="PANTHER" id="PTHR11690:SF243">
    <property type="entry name" value="PICKPOCKET 12-RELATED"/>
    <property type="match status" value="1"/>
</dbReference>
<evidence type="ECO:0000313" key="14">
    <source>
        <dbReference type="EMBL" id="CAD7087310.1"/>
    </source>
</evidence>
<dbReference type="Proteomes" id="UP000594454">
    <property type="component" value="Chromosome 4"/>
</dbReference>
<keyword evidence="3 12" id="KW-0813">Transport</keyword>
<dbReference type="Gene3D" id="1.10.287.770">
    <property type="entry name" value="YojJ-like"/>
    <property type="match status" value="1"/>
</dbReference>
<evidence type="ECO:0000256" key="12">
    <source>
        <dbReference type="RuleBase" id="RU000679"/>
    </source>
</evidence>
<evidence type="ECO:0000256" key="2">
    <source>
        <dbReference type="ARBA" id="ARBA00007193"/>
    </source>
</evidence>
<keyword evidence="5 12" id="KW-0812">Transmembrane</keyword>
<dbReference type="GO" id="GO:0005886">
    <property type="term" value="C:plasma membrane"/>
    <property type="evidence" value="ECO:0007669"/>
    <property type="project" value="TreeGrafter"/>
</dbReference>
<dbReference type="Pfam" id="PF00858">
    <property type="entry name" value="ASC"/>
    <property type="match status" value="1"/>
</dbReference>
<comment type="similarity">
    <text evidence="2 12">Belongs to the amiloride-sensitive sodium channel (TC 1.A.6) family.</text>
</comment>
<evidence type="ECO:0000256" key="10">
    <source>
        <dbReference type="ARBA" id="ARBA00023201"/>
    </source>
</evidence>
<gene>
    <name evidence="14" type="ORF">HERILL_LOCUS10027</name>
</gene>
<evidence type="ECO:0000256" key="3">
    <source>
        <dbReference type="ARBA" id="ARBA00022448"/>
    </source>
</evidence>
<dbReference type="EMBL" id="LR899012">
    <property type="protein sequence ID" value="CAD7087310.1"/>
    <property type="molecule type" value="Genomic_DNA"/>
</dbReference>
<evidence type="ECO:0000256" key="6">
    <source>
        <dbReference type="ARBA" id="ARBA00022989"/>
    </source>
</evidence>
<keyword evidence="7" id="KW-0915">Sodium</keyword>
<dbReference type="InterPro" id="IPR001873">
    <property type="entry name" value="ENaC"/>
</dbReference>
<dbReference type="OrthoDB" id="8058243at2759"/>
<dbReference type="GO" id="GO:0015280">
    <property type="term" value="F:ligand-gated sodium channel activity"/>
    <property type="evidence" value="ECO:0007669"/>
    <property type="project" value="TreeGrafter"/>
</dbReference>
<evidence type="ECO:0000256" key="13">
    <source>
        <dbReference type="SAM" id="Phobius"/>
    </source>
</evidence>